<dbReference type="RefSeq" id="WP_346241869.1">
    <property type="nucleotide sequence ID" value="NZ_JAZHYP010000004.1"/>
</dbReference>
<evidence type="ECO:0000313" key="6">
    <source>
        <dbReference type="Proteomes" id="UP001416393"/>
    </source>
</evidence>
<dbReference type="InterPro" id="IPR026444">
    <property type="entry name" value="Secre_tail"/>
</dbReference>
<accession>A0ABV0ACW9</accession>
<keyword evidence="1 3" id="KW-0732">Signal</keyword>
<evidence type="ECO:0000256" key="3">
    <source>
        <dbReference type="SAM" id="SignalP"/>
    </source>
</evidence>
<dbReference type="Pfam" id="PF13385">
    <property type="entry name" value="Laminin_G_3"/>
    <property type="match status" value="1"/>
</dbReference>
<dbReference type="EMBL" id="JAZHYP010000004">
    <property type="protein sequence ID" value="MEN3324062.1"/>
    <property type="molecule type" value="Genomic_DNA"/>
</dbReference>
<name>A0ABV0ACW9_9FLAO</name>
<evidence type="ECO:0000256" key="2">
    <source>
        <dbReference type="ARBA" id="ARBA00023157"/>
    </source>
</evidence>
<evidence type="ECO:0000313" key="5">
    <source>
        <dbReference type="EMBL" id="MEN3324062.1"/>
    </source>
</evidence>
<dbReference type="Gene3D" id="2.60.120.200">
    <property type="match status" value="1"/>
</dbReference>
<feature type="signal peptide" evidence="3">
    <location>
        <begin position="1"/>
        <end position="23"/>
    </location>
</feature>
<dbReference type="Proteomes" id="UP001416393">
    <property type="component" value="Unassembled WGS sequence"/>
</dbReference>
<keyword evidence="2" id="KW-1015">Disulfide bond</keyword>
<dbReference type="SUPFAM" id="SSF49899">
    <property type="entry name" value="Concanavalin A-like lectins/glucanases"/>
    <property type="match status" value="1"/>
</dbReference>
<protein>
    <submittedName>
        <fullName evidence="5">LamG-like jellyroll fold domain-containing protein</fullName>
    </submittedName>
</protein>
<feature type="chain" id="PRO_5046277241" evidence="3">
    <location>
        <begin position="24"/>
        <end position="729"/>
    </location>
</feature>
<sequence length="729" mass="82466">MGNRIIKLLLISLITFSVDEASAQSSISFNGITDYISVQDKPSLDISADFTIEAWIKPNDISGEKTILIKGNNGQCGNYGLFIKDGNLAFVSGGDCNWAVSRGVNSTLQVGVWQHVAATSNGNNVNLFINGVLNDTLIRNAAAGPINNDELWIGRSIFTVTNYFFNGLIDEVRIWSVVRSLADIQNNINTELSGLETNLIAYYKLDDIETNCDVEDCSPNENHGTRININDNNNLPAYSNEQPTNLANVDCGVTFNDCITFQGEFQLFVDSVMFNLQPANANSFLNNISEVTDVIQNLQYYYANRNQIVDEFYDFLEDLCTTYPSFFQINQTFDDVQFKYLGSFKEQIYMYLRDYLRYYPEKEPQLLTALDLTNSNATKYFKIWNDYQILVVDNYSLSELQLDVIDIMLSTIPSSITNLGTILFREFYTDDYQNAIYITQFVSAINSFGNSIGSVIDNGFPNNFQSSNSDLFTIALSHEICHTVDADYITFNSRLLSWKNSLFTAAGTTYNEYLRTKVLDVGGNDFFQIYPQEFFASLANVFYNNSMLTLELAIDRFNSGFKQPINQFLLMADALSSEGNTTQFYRIDENSIVNLTTHNIERNANGFISKLYITNTCAVEFTYDTNNHVSSMIVPDLSGSNCDTALSIVENTSNQNLKVYPNPTSEYINIYYPSNENFTIKLCDLFGRVIHQEKHPKFLDIKQLTNGTYFLLIQSKITGHISIKKILKI</sequence>
<comment type="caution">
    <text evidence="5">The sequence shown here is derived from an EMBL/GenBank/DDBJ whole genome shotgun (WGS) entry which is preliminary data.</text>
</comment>
<feature type="domain" description="LamG-like jellyroll fold" evidence="4">
    <location>
        <begin position="48"/>
        <end position="182"/>
    </location>
</feature>
<dbReference type="Pfam" id="PF18962">
    <property type="entry name" value="Por_Secre_tail"/>
    <property type="match status" value="1"/>
</dbReference>
<organism evidence="5 6">
    <name type="scientific">Mariniflexile soesokkakense</name>
    <dbReference type="NCBI Taxonomy" id="1343160"/>
    <lineage>
        <taxon>Bacteria</taxon>
        <taxon>Pseudomonadati</taxon>
        <taxon>Bacteroidota</taxon>
        <taxon>Flavobacteriia</taxon>
        <taxon>Flavobacteriales</taxon>
        <taxon>Flavobacteriaceae</taxon>
        <taxon>Mariniflexile</taxon>
    </lineage>
</organism>
<evidence type="ECO:0000259" key="4">
    <source>
        <dbReference type="SMART" id="SM00560"/>
    </source>
</evidence>
<dbReference type="SMART" id="SM00560">
    <property type="entry name" value="LamGL"/>
    <property type="match status" value="1"/>
</dbReference>
<dbReference type="InterPro" id="IPR013320">
    <property type="entry name" value="ConA-like_dom_sf"/>
</dbReference>
<dbReference type="NCBIfam" id="TIGR04183">
    <property type="entry name" value="Por_Secre_tail"/>
    <property type="match status" value="1"/>
</dbReference>
<reference evidence="5 6" key="1">
    <citation type="submission" date="2024-01" db="EMBL/GenBank/DDBJ databases">
        <title>Mariniflexile litorale sp. nov., isolated from the shallow sediments of the Sea of Japan.</title>
        <authorList>
            <person name="Romanenko L."/>
            <person name="Bystritskaya E."/>
            <person name="Isaeva M."/>
        </authorList>
    </citation>
    <scope>NUCLEOTIDE SEQUENCE [LARGE SCALE GENOMIC DNA]</scope>
    <source>
        <strain evidence="5 6">KCTC 32427</strain>
    </source>
</reference>
<evidence type="ECO:0000256" key="1">
    <source>
        <dbReference type="ARBA" id="ARBA00022729"/>
    </source>
</evidence>
<keyword evidence="6" id="KW-1185">Reference proteome</keyword>
<gene>
    <name evidence="5" type="ORF">VP395_10010</name>
</gene>
<dbReference type="InterPro" id="IPR006558">
    <property type="entry name" value="LamG-like"/>
</dbReference>
<proteinExistence type="predicted"/>